<feature type="domain" description="Peptidase M24" evidence="1">
    <location>
        <begin position="140"/>
        <end position="220"/>
    </location>
</feature>
<reference evidence="3" key="2">
    <citation type="journal article" date="2014" name="ISME J.">
        <title>Microbial stratification in low pH oxic and suboxic macroscopic growths along an acid mine drainage.</title>
        <authorList>
            <person name="Mendez-Garcia C."/>
            <person name="Mesa V."/>
            <person name="Sprenger R.R."/>
            <person name="Richter M."/>
            <person name="Diez M.S."/>
            <person name="Solano J."/>
            <person name="Bargiela R."/>
            <person name="Golyshina O.V."/>
            <person name="Manteca A."/>
            <person name="Ramos J.L."/>
            <person name="Gallego J.R."/>
            <person name="Llorente I."/>
            <person name="Martins Dos Santos V.A."/>
            <person name="Jensen O.N."/>
            <person name="Pelaez A.I."/>
            <person name="Sanchez J."/>
            <person name="Ferrer M."/>
        </authorList>
    </citation>
    <scope>NUCLEOTIDE SEQUENCE</scope>
</reference>
<dbReference type="InterPro" id="IPR029149">
    <property type="entry name" value="Creatin/AminoP/Spt16_N"/>
</dbReference>
<organism evidence="3">
    <name type="scientific">mine drainage metagenome</name>
    <dbReference type="NCBI Taxonomy" id="410659"/>
    <lineage>
        <taxon>unclassified sequences</taxon>
        <taxon>metagenomes</taxon>
        <taxon>ecological metagenomes</taxon>
    </lineage>
</organism>
<reference evidence="3" key="1">
    <citation type="submission" date="2013-08" db="EMBL/GenBank/DDBJ databases">
        <authorList>
            <person name="Mendez C."/>
            <person name="Richter M."/>
            <person name="Ferrer M."/>
            <person name="Sanchez J."/>
        </authorList>
    </citation>
    <scope>NUCLEOTIDE SEQUENCE</scope>
</reference>
<accession>T1ANJ5</accession>
<dbReference type="Pfam" id="PF00557">
    <property type="entry name" value="Peptidase_M24"/>
    <property type="match status" value="1"/>
</dbReference>
<gene>
    <name evidence="3" type="ORF">B1B_07377</name>
</gene>
<evidence type="ECO:0000259" key="2">
    <source>
        <dbReference type="Pfam" id="PF01321"/>
    </source>
</evidence>
<dbReference type="AlphaFoldDB" id="T1ANJ5"/>
<evidence type="ECO:0000313" key="3">
    <source>
        <dbReference type="EMBL" id="EQD62176.1"/>
    </source>
</evidence>
<dbReference type="Gene3D" id="3.90.230.10">
    <property type="entry name" value="Creatinase/methionine aminopeptidase superfamily"/>
    <property type="match status" value="1"/>
</dbReference>
<dbReference type="Pfam" id="PF01321">
    <property type="entry name" value="Creatinase_N"/>
    <property type="match status" value="1"/>
</dbReference>
<dbReference type="InterPro" id="IPR036005">
    <property type="entry name" value="Creatinase/aminopeptidase-like"/>
</dbReference>
<dbReference type="InterPro" id="IPR050659">
    <property type="entry name" value="Peptidase_M24B"/>
</dbReference>
<dbReference type="EMBL" id="AUZY01004697">
    <property type="protein sequence ID" value="EQD62176.1"/>
    <property type="molecule type" value="Genomic_DNA"/>
</dbReference>
<feature type="non-terminal residue" evidence="3">
    <location>
        <position position="220"/>
    </location>
</feature>
<dbReference type="SUPFAM" id="SSF55920">
    <property type="entry name" value="Creatinase/aminopeptidase"/>
    <property type="match status" value="1"/>
</dbReference>
<dbReference type="InterPro" id="IPR000587">
    <property type="entry name" value="Creatinase_N"/>
</dbReference>
<sequence>MNEKRIFDFARETNTILIVNGSENAVDKNFFYLSGTESGVFEGSALIATPDTIKIITGQLEEEAARLSGNEVIIYRTRDEFENLLKENLKGVDSVGLNYSSVTLTIYTGLLRMIPEKSFVDVSASIAESRRFKSPEEVRRITEAGKIACEAIENVYTTLREGMSENELASNLVSEMMKGGASGPSFSTIVAFGENASMPHYTPGKRKLHKGDFILTDFGA</sequence>
<dbReference type="InterPro" id="IPR000994">
    <property type="entry name" value="Pept_M24"/>
</dbReference>
<dbReference type="PANTHER" id="PTHR46112:SF2">
    <property type="entry name" value="XAA-PRO AMINOPEPTIDASE P-RELATED"/>
    <property type="match status" value="1"/>
</dbReference>
<dbReference type="PANTHER" id="PTHR46112">
    <property type="entry name" value="AMINOPEPTIDASE"/>
    <property type="match status" value="1"/>
</dbReference>
<dbReference type="Gene3D" id="3.40.350.10">
    <property type="entry name" value="Creatinase/prolidase N-terminal domain"/>
    <property type="match status" value="1"/>
</dbReference>
<protein>
    <submittedName>
        <fullName evidence="3">Xaa-Pro dipeptidase</fullName>
    </submittedName>
</protein>
<proteinExistence type="predicted"/>
<feature type="domain" description="Creatinase N-terminal" evidence="2">
    <location>
        <begin position="28"/>
        <end position="130"/>
    </location>
</feature>
<name>T1ANJ5_9ZZZZ</name>
<evidence type="ECO:0000259" key="1">
    <source>
        <dbReference type="Pfam" id="PF00557"/>
    </source>
</evidence>
<comment type="caution">
    <text evidence="3">The sequence shown here is derived from an EMBL/GenBank/DDBJ whole genome shotgun (WGS) entry which is preliminary data.</text>
</comment>